<keyword evidence="1" id="KW-0732">Signal</keyword>
<name>A0A9P8WAX5_9HYPO</name>
<dbReference type="AlphaFoldDB" id="A0A9P8WAX5"/>
<reference evidence="2 3" key="1">
    <citation type="journal article" date="2021" name="Nat. Commun.">
        <title>Genetic determinants of endophytism in the Arabidopsis root mycobiome.</title>
        <authorList>
            <person name="Mesny F."/>
            <person name="Miyauchi S."/>
            <person name="Thiergart T."/>
            <person name="Pickel B."/>
            <person name="Atanasova L."/>
            <person name="Karlsson M."/>
            <person name="Huettel B."/>
            <person name="Barry K.W."/>
            <person name="Haridas S."/>
            <person name="Chen C."/>
            <person name="Bauer D."/>
            <person name="Andreopoulos W."/>
            <person name="Pangilinan J."/>
            <person name="LaButti K."/>
            <person name="Riley R."/>
            <person name="Lipzen A."/>
            <person name="Clum A."/>
            <person name="Drula E."/>
            <person name="Henrissat B."/>
            <person name="Kohler A."/>
            <person name="Grigoriev I.V."/>
            <person name="Martin F.M."/>
            <person name="Hacquard S."/>
        </authorList>
    </citation>
    <scope>NUCLEOTIDE SEQUENCE [LARGE SCALE GENOMIC DNA]</scope>
    <source>
        <strain evidence="2 3">MPI-CAGE-CH-0241</strain>
    </source>
</reference>
<feature type="chain" id="PRO_5040450976" description="Secreted protein" evidence="1">
    <location>
        <begin position="19"/>
        <end position="91"/>
    </location>
</feature>
<accession>A0A9P8WAX5</accession>
<evidence type="ECO:0000313" key="3">
    <source>
        <dbReference type="Proteomes" id="UP000777438"/>
    </source>
</evidence>
<gene>
    <name evidence="2" type="ORF">B0T10DRAFT_252695</name>
</gene>
<organism evidence="2 3">
    <name type="scientific">Thelonectria olida</name>
    <dbReference type="NCBI Taxonomy" id="1576542"/>
    <lineage>
        <taxon>Eukaryota</taxon>
        <taxon>Fungi</taxon>
        <taxon>Dikarya</taxon>
        <taxon>Ascomycota</taxon>
        <taxon>Pezizomycotina</taxon>
        <taxon>Sordariomycetes</taxon>
        <taxon>Hypocreomycetidae</taxon>
        <taxon>Hypocreales</taxon>
        <taxon>Nectriaceae</taxon>
        <taxon>Thelonectria</taxon>
    </lineage>
</organism>
<evidence type="ECO:0000313" key="2">
    <source>
        <dbReference type="EMBL" id="KAH6894475.1"/>
    </source>
</evidence>
<dbReference type="EMBL" id="JAGPYM010000005">
    <property type="protein sequence ID" value="KAH6894475.1"/>
    <property type="molecule type" value="Genomic_DNA"/>
</dbReference>
<evidence type="ECO:0000256" key="1">
    <source>
        <dbReference type="SAM" id="SignalP"/>
    </source>
</evidence>
<keyword evidence="3" id="KW-1185">Reference proteome</keyword>
<evidence type="ECO:0008006" key="4">
    <source>
        <dbReference type="Google" id="ProtNLM"/>
    </source>
</evidence>
<proteinExistence type="predicted"/>
<comment type="caution">
    <text evidence="2">The sequence shown here is derived from an EMBL/GenBank/DDBJ whole genome shotgun (WGS) entry which is preliminary data.</text>
</comment>
<dbReference type="Proteomes" id="UP000777438">
    <property type="component" value="Unassembled WGS sequence"/>
</dbReference>
<sequence length="91" mass="10737">MSACRRTLVCSLFALSLSYPRLNHESCRRRHAGPCPNVCPDKLHPLRASRILQVLRERWRFIEEIRIFCGKKQRRHALIALLCSFNPPRLR</sequence>
<protein>
    <recommendedName>
        <fullName evidence="4">Secreted protein</fullName>
    </recommendedName>
</protein>
<feature type="signal peptide" evidence="1">
    <location>
        <begin position="1"/>
        <end position="18"/>
    </location>
</feature>